<dbReference type="InterPro" id="IPR050822">
    <property type="entry name" value="Cerebellin_Synaptic_Org"/>
</dbReference>
<dbReference type="Proteomes" id="UP000504632">
    <property type="component" value="Chromosome 4"/>
</dbReference>
<gene>
    <name evidence="6" type="primary">LOC115809475</name>
</gene>
<dbReference type="RefSeq" id="XP_030627002.1">
    <property type="nucleotide sequence ID" value="XM_030771142.1"/>
</dbReference>
<dbReference type="InterPro" id="IPR001073">
    <property type="entry name" value="C1q_dom"/>
</dbReference>
<dbReference type="SMART" id="SM00110">
    <property type="entry name" value="C1Q"/>
    <property type="match status" value="1"/>
</dbReference>
<dbReference type="OrthoDB" id="6154955at2759"/>
<dbReference type="Pfam" id="PF00386">
    <property type="entry name" value="C1q"/>
    <property type="match status" value="1"/>
</dbReference>
<name>A0A6J2V5F7_CHACN</name>
<dbReference type="PROSITE" id="PS50871">
    <property type="entry name" value="C1Q"/>
    <property type="match status" value="1"/>
</dbReference>
<evidence type="ECO:0000256" key="3">
    <source>
        <dbReference type="ARBA" id="ARBA00022729"/>
    </source>
</evidence>
<dbReference type="InParanoid" id="A0A6J2V5F7"/>
<dbReference type="GeneID" id="115809475"/>
<proteinExistence type="predicted"/>
<feature type="domain" description="C1q" evidence="4">
    <location>
        <begin position="101"/>
        <end position="247"/>
    </location>
</feature>
<dbReference type="InterPro" id="IPR008983">
    <property type="entry name" value="Tumour_necrosis_fac-like_dom"/>
</dbReference>
<evidence type="ECO:0000256" key="1">
    <source>
        <dbReference type="ARBA" id="ARBA00004613"/>
    </source>
</evidence>
<sequence>MCRLGQSIHLRPKKEPSKIEMKMRMMLIIPVHVIMLVYLSVSGAEDTMTILDEVRALRAEFKHLKSTCQVYLSVSGAEDTMTILDEVRALRAEFKHLKSTCQARHVAFTAVLRPSNPEKLGYGSTGPFNKEITLIHSSVLTNVGDAYDQTSGIFTAPVKGVYYFTFTTYTWATDVDTGVSLYKNDQQVLLVWEFQDKPDNEDFASNSATLLLEKGDTVYMRLPSGFQVTSSEKSNICTFSGFLLFPM</sequence>
<evidence type="ECO:0000313" key="6">
    <source>
        <dbReference type="RefSeq" id="XP_030627002.1"/>
    </source>
</evidence>
<dbReference type="PRINTS" id="PR00007">
    <property type="entry name" value="COMPLEMNTC1Q"/>
</dbReference>
<dbReference type="SUPFAM" id="SSF49842">
    <property type="entry name" value="TNF-like"/>
    <property type="match status" value="1"/>
</dbReference>
<organism evidence="5 6">
    <name type="scientific">Chanos chanos</name>
    <name type="common">Milkfish</name>
    <name type="synonym">Mugil chanos</name>
    <dbReference type="NCBI Taxonomy" id="29144"/>
    <lineage>
        <taxon>Eukaryota</taxon>
        <taxon>Metazoa</taxon>
        <taxon>Chordata</taxon>
        <taxon>Craniata</taxon>
        <taxon>Vertebrata</taxon>
        <taxon>Euteleostomi</taxon>
        <taxon>Actinopterygii</taxon>
        <taxon>Neopterygii</taxon>
        <taxon>Teleostei</taxon>
        <taxon>Ostariophysi</taxon>
        <taxon>Gonorynchiformes</taxon>
        <taxon>Chanidae</taxon>
        <taxon>Chanos</taxon>
    </lineage>
</organism>
<evidence type="ECO:0000259" key="4">
    <source>
        <dbReference type="PROSITE" id="PS50871"/>
    </source>
</evidence>
<protein>
    <submittedName>
        <fullName evidence="6">Cerebellin-3 isoform X1</fullName>
    </submittedName>
</protein>
<evidence type="ECO:0000313" key="5">
    <source>
        <dbReference type="Proteomes" id="UP000504632"/>
    </source>
</evidence>
<evidence type="ECO:0000256" key="2">
    <source>
        <dbReference type="ARBA" id="ARBA00022525"/>
    </source>
</evidence>
<comment type="subcellular location">
    <subcellularLocation>
        <location evidence="1">Secreted</location>
    </subcellularLocation>
</comment>
<dbReference type="Gene3D" id="2.60.120.40">
    <property type="match status" value="1"/>
</dbReference>
<dbReference type="PANTHER" id="PTHR22923:SF102">
    <property type="entry name" value="CEREBELLIN 13-RELATED"/>
    <property type="match status" value="1"/>
</dbReference>
<dbReference type="GO" id="GO:0005576">
    <property type="term" value="C:extracellular region"/>
    <property type="evidence" value="ECO:0007669"/>
    <property type="project" value="UniProtKB-SubCell"/>
</dbReference>
<dbReference type="AlphaFoldDB" id="A0A6J2V5F7"/>
<keyword evidence="2" id="KW-0964">Secreted</keyword>
<keyword evidence="3" id="KW-0732">Signal</keyword>
<keyword evidence="5" id="KW-1185">Reference proteome</keyword>
<accession>A0A6J2V5F7</accession>
<dbReference type="PANTHER" id="PTHR22923">
    <property type="entry name" value="CEREBELLIN-RELATED"/>
    <property type="match status" value="1"/>
</dbReference>
<reference evidence="6" key="1">
    <citation type="submission" date="2025-08" db="UniProtKB">
        <authorList>
            <consortium name="RefSeq"/>
        </authorList>
    </citation>
    <scope>IDENTIFICATION</scope>
</reference>